<organism evidence="2 3">
    <name type="scientific">Segatella copri</name>
    <dbReference type="NCBI Taxonomy" id="165179"/>
    <lineage>
        <taxon>Bacteria</taxon>
        <taxon>Pseudomonadati</taxon>
        <taxon>Bacteroidota</taxon>
        <taxon>Bacteroidia</taxon>
        <taxon>Bacteroidales</taxon>
        <taxon>Prevotellaceae</taxon>
        <taxon>Segatella</taxon>
    </lineage>
</organism>
<dbReference type="InterPro" id="IPR025380">
    <property type="entry name" value="DUF4369"/>
</dbReference>
<proteinExistence type="predicted"/>
<accession>A0AA90ZUL4</accession>
<evidence type="ECO:0000259" key="1">
    <source>
        <dbReference type="Pfam" id="PF14289"/>
    </source>
</evidence>
<sequence>MINIKPKSIMKKLILLMVIALMTVTSMVVMAGCKSAEKGNCRIHGTMESNRWDGKKIFLVPMFGLQDAAHVDSVVIKDGKFEFVADTTEMKVIRVDYHYRDGVQDLLVVSEPGDIKVTVGANSISGGTPQNDSLQAWKDQIMKFNSAYNQLRMQARQEGSDQLLMTKGKEIQNQLKEYNISFLKRQPAGVFKNFLQNMYPSAK</sequence>
<reference evidence="3" key="1">
    <citation type="submission" date="2019-09" db="EMBL/GenBank/DDBJ databases">
        <title>Distinct polysaccharide growth profiles of human intestinal Prevotella copri isolates.</title>
        <authorList>
            <person name="Fehlner-Peach H."/>
            <person name="Magnabosco C."/>
            <person name="Raghavan V."/>
            <person name="Scher J.U."/>
            <person name="Tett A."/>
            <person name="Cox L.M."/>
            <person name="Gottsegen C."/>
            <person name="Watters A."/>
            <person name="Wiltshire- Gordon J.D."/>
            <person name="Segata N."/>
            <person name="Bonneau R."/>
            <person name="Littman D.R."/>
        </authorList>
    </citation>
    <scope>NUCLEOTIDE SEQUENCE [LARGE SCALE GENOMIC DNA]</scope>
    <source>
        <strain evidence="3">iAA108</strain>
    </source>
</reference>
<dbReference type="AlphaFoldDB" id="A0AA90ZUL4"/>
<evidence type="ECO:0000313" key="2">
    <source>
        <dbReference type="EMBL" id="MQN83523.1"/>
    </source>
</evidence>
<dbReference type="Proteomes" id="UP000421408">
    <property type="component" value="Unassembled WGS sequence"/>
</dbReference>
<feature type="domain" description="DUF4369" evidence="1">
    <location>
        <begin position="42"/>
        <end position="133"/>
    </location>
</feature>
<dbReference type="PROSITE" id="PS51257">
    <property type="entry name" value="PROKAR_LIPOPROTEIN"/>
    <property type="match status" value="1"/>
</dbReference>
<dbReference type="Pfam" id="PF14289">
    <property type="entry name" value="DUF4369"/>
    <property type="match status" value="1"/>
</dbReference>
<comment type="caution">
    <text evidence="2">The sequence shown here is derived from an EMBL/GenBank/DDBJ whole genome shotgun (WGS) entry which is preliminary data.</text>
</comment>
<dbReference type="EMBL" id="VZCC01000032">
    <property type="protein sequence ID" value="MQN83523.1"/>
    <property type="molecule type" value="Genomic_DNA"/>
</dbReference>
<protein>
    <submittedName>
        <fullName evidence="2">DUF4369 domain-containing protein</fullName>
    </submittedName>
</protein>
<gene>
    <name evidence="2" type="ORF">F7D74_05915</name>
</gene>
<evidence type="ECO:0000313" key="3">
    <source>
        <dbReference type="Proteomes" id="UP000421408"/>
    </source>
</evidence>
<name>A0AA90ZUL4_9BACT</name>